<feature type="transmembrane region" description="Helical" evidence="1">
    <location>
        <begin position="81"/>
        <end position="99"/>
    </location>
</feature>
<evidence type="ECO:0008006" key="6">
    <source>
        <dbReference type="Google" id="ProtNLM"/>
    </source>
</evidence>
<reference evidence="2 5" key="3">
    <citation type="submission" date="2018-07" db="EMBL/GenBank/DDBJ databases">
        <title>Leeuwenhoekiella genomics.</title>
        <authorList>
            <person name="Tahon G."/>
            <person name="Willems A."/>
        </authorList>
    </citation>
    <scope>NUCLEOTIDE SEQUENCE [LARGE SCALE GENOMIC DNA]</scope>
    <source>
        <strain evidence="2 5">LMG 24856</strain>
    </source>
</reference>
<dbReference type="RefSeq" id="WP_072983065.1">
    <property type="nucleotide sequence ID" value="NZ_CAXPJH010000004.1"/>
</dbReference>
<feature type="transmembrane region" description="Helical" evidence="1">
    <location>
        <begin position="38"/>
        <end position="60"/>
    </location>
</feature>
<evidence type="ECO:0000313" key="5">
    <source>
        <dbReference type="Proteomes" id="UP000290037"/>
    </source>
</evidence>
<keyword evidence="1" id="KW-0812">Transmembrane</keyword>
<dbReference type="Proteomes" id="UP000184240">
    <property type="component" value="Unassembled WGS sequence"/>
</dbReference>
<protein>
    <recommendedName>
        <fullName evidence="6">PAP2 superfamily protein</fullName>
    </recommendedName>
</protein>
<dbReference type="AlphaFoldDB" id="A0A1M5YPG6"/>
<sequence length="202" mass="22911">MKYFLRFFSVLMHPLFMPLLGVGIYFSVTPKFVPQSFMYAKLFAVSILTIVVPVLFYFLLESVKLVSSVHLREVKERRIPLLVQVGLILLIIRIIINGYEFPELYIFFLGILITAATSFILSLLNFKTSLHMVGVSGVLCFVIALSMIYNANYLVIIGLLILGLGFTAASRLELKAHTMTELLVGLFVGGIPQFLMFYFYKM</sequence>
<dbReference type="STRING" id="573501.SAMN04487999_2216"/>
<dbReference type="EMBL" id="QOVN01000003">
    <property type="protein sequence ID" value="RXG29393.1"/>
    <property type="molecule type" value="Genomic_DNA"/>
</dbReference>
<proteinExistence type="predicted"/>
<accession>A0A1M5YPG6</accession>
<keyword evidence="1" id="KW-0472">Membrane</keyword>
<keyword evidence="5" id="KW-1185">Reference proteome</keyword>
<feature type="transmembrane region" description="Helical" evidence="1">
    <location>
        <begin position="182"/>
        <end position="200"/>
    </location>
</feature>
<feature type="transmembrane region" description="Helical" evidence="1">
    <location>
        <begin position="105"/>
        <end position="126"/>
    </location>
</feature>
<feature type="transmembrane region" description="Helical" evidence="1">
    <location>
        <begin position="138"/>
        <end position="162"/>
    </location>
</feature>
<dbReference type="Proteomes" id="UP000290037">
    <property type="component" value="Unassembled WGS sequence"/>
</dbReference>
<organism evidence="3 4">
    <name type="scientific">Leeuwenhoekiella palythoae</name>
    <dbReference type="NCBI Taxonomy" id="573501"/>
    <lineage>
        <taxon>Bacteria</taxon>
        <taxon>Pseudomonadati</taxon>
        <taxon>Bacteroidota</taxon>
        <taxon>Flavobacteriia</taxon>
        <taxon>Flavobacteriales</taxon>
        <taxon>Flavobacteriaceae</taxon>
        <taxon>Leeuwenhoekiella</taxon>
    </lineage>
</organism>
<dbReference type="EMBL" id="FQXT01000004">
    <property type="protein sequence ID" value="SHI14035.1"/>
    <property type="molecule type" value="Genomic_DNA"/>
</dbReference>
<name>A0A1M5YPG6_9FLAO</name>
<reference evidence="4" key="1">
    <citation type="submission" date="2016-11" db="EMBL/GenBank/DDBJ databases">
        <authorList>
            <person name="Varghese N."/>
            <person name="Submissions S."/>
        </authorList>
    </citation>
    <scope>NUCLEOTIDE SEQUENCE [LARGE SCALE GENOMIC DNA]</scope>
    <source>
        <strain evidence="4">DSM 19859</strain>
    </source>
</reference>
<evidence type="ECO:0000256" key="1">
    <source>
        <dbReference type="SAM" id="Phobius"/>
    </source>
</evidence>
<evidence type="ECO:0000313" key="3">
    <source>
        <dbReference type="EMBL" id="SHI14035.1"/>
    </source>
</evidence>
<feature type="transmembrane region" description="Helical" evidence="1">
    <location>
        <begin position="7"/>
        <end position="26"/>
    </location>
</feature>
<evidence type="ECO:0000313" key="2">
    <source>
        <dbReference type="EMBL" id="RXG29393.1"/>
    </source>
</evidence>
<gene>
    <name evidence="2" type="ORF">DSM01_1491</name>
    <name evidence="3" type="ORF">SAMN04487999_2216</name>
</gene>
<dbReference type="OrthoDB" id="9786064at2"/>
<keyword evidence="1" id="KW-1133">Transmembrane helix</keyword>
<reference evidence="3" key="2">
    <citation type="submission" date="2016-11" db="EMBL/GenBank/DDBJ databases">
        <authorList>
            <person name="Jaros S."/>
            <person name="Januszkiewicz K."/>
            <person name="Wedrychowicz H."/>
        </authorList>
    </citation>
    <scope>NUCLEOTIDE SEQUENCE [LARGE SCALE GENOMIC DNA]</scope>
    <source>
        <strain evidence="3">DSM 19859</strain>
    </source>
</reference>
<evidence type="ECO:0000313" key="4">
    <source>
        <dbReference type="Proteomes" id="UP000184240"/>
    </source>
</evidence>